<sequence length="195" mass="21615">MIREKLIARNQTIKGFVSASAIGYYGFHDDTLEIDENGKKGIGFAADLSDDWEKAADLFKTNGVATNVAKIRVSLVLGKENGIFPLYVSMLKQNKLEALENNIQSVPWNHVEDMAGIFAFAVKHNLDGVYNSVAPQAVSQFNIYQAILNELNSGENQILQPFHGKHLVAKKIQEAGYQFKFPSIESAVKDILSKL</sequence>
<dbReference type="SUPFAM" id="SSF51735">
    <property type="entry name" value="NAD(P)-binding Rossmann-fold domains"/>
    <property type="match status" value="1"/>
</dbReference>
<keyword evidence="3" id="KW-1185">Reference proteome</keyword>
<dbReference type="PANTHER" id="PTHR11092">
    <property type="entry name" value="SUGAR NUCLEOTIDE EPIMERASE RELATED"/>
    <property type="match status" value="1"/>
</dbReference>
<reference evidence="3" key="2">
    <citation type="submission" date="2021-04" db="EMBL/GenBank/DDBJ databases">
        <title>Taxonomy of Flavobacteriaceae bacterium ZY171143.</title>
        <authorList>
            <person name="Li F."/>
        </authorList>
    </citation>
    <scope>NUCLEOTIDE SEQUENCE [LARGE SCALE GENOMIC DNA]</scope>
    <source>
        <strain evidence="3">ZY171143</strain>
    </source>
</reference>
<proteinExistence type="predicted"/>
<organism evidence="2 3">
    <name type="scientific">Faecalibacter bovis</name>
    <dbReference type="NCBI Taxonomy" id="2898187"/>
    <lineage>
        <taxon>Bacteria</taxon>
        <taxon>Pseudomonadati</taxon>
        <taxon>Bacteroidota</taxon>
        <taxon>Flavobacteriia</taxon>
        <taxon>Flavobacteriales</taxon>
        <taxon>Weeksellaceae</taxon>
        <taxon>Faecalibacter</taxon>
    </lineage>
</organism>
<dbReference type="InterPro" id="IPR036291">
    <property type="entry name" value="NAD(P)-bd_dom_sf"/>
</dbReference>
<dbReference type="InterPro" id="IPR013549">
    <property type="entry name" value="DUF1731"/>
</dbReference>
<evidence type="ECO:0000313" key="3">
    <source>
        <dbReference type="Proteomes" id="UP000672011"/>
    </source>
</evidence>
<protein>
    <submittedName>
        <fullName evidence="2">DUF1731 domain-containing protein</fullName>
    </submittedName>
</protein>
<feature type="domain" description="DUF1731" evidence="1">
    <location>
        <begin position="163"/>
        <end position="191"/>
    </location>
</feature>
<dbReference type="RefSeq" id="WP_230476311.1">
    <property type="nucleotide sequence ID" value="NZ_CP072842.1"/>
</dbReference>
<dbReference type="Proteomes" id="UP000672011">
    <property type="component" value="Chromosome"/>
</dbReference>
<dbReference type="Gene3D" id="3.40.50.720">
    <property type="entry name" value="NAD(P)-binding Rossmann-like Domain"/>
    <property type="match status" value="1"/>
</dbReference>
<dbReference type="EMBL" id="CP072842">
    <property type="protein sequence ID" value="QTV05666.1"/>
    <property type="molecule type" value="Genomic_DNA"/>
</dbReference>
<accession>A0ABX7XCN1</accession>
<evidence type="ECO:0000313" key="2">
    <source>
        <dbReference type="EMBL" id="QTV05666.1"/>
    </source>
</evidence>
<name>A0ABX7XCN1_9FLAO</name>
<gene>
    <name evidence="2" type="ORF">J9309_13015</name>
</gene>
<dbReference type="Pfam" id="PF08338">
    <property type="entry name" value="DUF1731"/>
    <property type="match status" value="1"/>
</dbReference>
<evidence type="ECO:0000259" key="1">
    <source>
        <dbReference type="Pfam" id="PF08338"/>
    </source>
</evidence>
<reference evidence="2 3" key="1">
    <citation type="journal article" date="2021" name="Int. J. Syst. Evol. Microbiol.">
        <title>Faecalibacter bovis sp. nov., isolated from cow faeces.</title>
        <authorList>
            <person name="Li F."/>
            <person name="Zhao W."/>
            <person name="Hong Q."/>
            <person name="Shao Q."/>
            <person name="Song J."/>
            <person name="Yang S."/>
        </authorList>
    </citation>
    <scope>NUCLEOTIDE SEQUENCE [LARGE SCALE GENOMIC DNA]</scope>
    <source>
        <strain evidence="2 3">ZY171143</strain>
    </source>
</reference>
<dbReference type="PANTHER" id="PTHR11092:SF0">
    <property type="entry name" value="EPIMERASE FAMILY PROTEIN SDR39U1"/>
    <property type="match status" value="1"/>
</dbReference>